<evidence type="ECO:0000256" key="1">
    <source>
        <dbReference type="SAM" id="Phobius"/>
    </source>
</evidence>
<keyword evidence="3" id="KW-1185">Reference proteome</keyword>
<organism evidence="2 3">
    <name type="scientific">Cordyceps confragosa</name>
    <name type="common">Lecanicillium lecanii</name>
    <dbReference type="NCBI Taxonomy" id="2714763"/>
    <lineage>
        <taxon>Eukaryota</taxon>
        <taxon>Fungi</taxon>
        <taxon>Dikarya</taxon>
        <taxon>Ascomycota</taxon>
        <taxon>Pezizomycotina</taxon>
        <taxon>Sordariomycetes</taxon>
        <taxon>Hypocreomycetidae</taxon>
        <taxon>Hypocreales</taxon>
        <taxon>Cordycipitaceae</taxon>
        <taxon>Akanthomyces</taxon>
    </lineage>
</organism>
<dbReference type="EMBL" id="LUKN01000256">
    <property type="protein sequence ID" value="OAR03639.1"/>
    <property type="molecule type" value="Genomic_DNA"/>
</dbReference>
<comment type="caution">
    <text evidence="2">The sequence shown here is derived from an EMBL/GenBank/DDBJ whole genome shotgun (WGS) entry which is preliminary data.</text>
</comment>
<evidence type="ECO:0000313" key="3">
    <source>
        <dbReference type="Proteomes" id="UP000243081"/>
    </source>
</evidence>
<proteinExistence type="predicted"/>
<accession>A0A179IPD8</accession>
<gene>
    <name evidence="2" type="ORF">LLEC1_00914</name>
</gene>
<protein>
    <submittedName>
        <fullName evidence="2">Uncharacterized protein</fullName>
    </submittedName>
</protein>
<keyword evidence="1" id="KW-1133">Transmembrane helix</keyword>
<dbReference type="AlphaFoldDB" id="A0A179IPD8"/>
<reference evidence="2 3" key="1">
    <citation type="submission" date="2016-03" db="EMBL/GenBank/DDBJ databases">
        <title>Fine-scale spatial genetic structure of a fungal parasite of coffee scale insects.</title>
        <authorList>
            <person name="Jackson D."/>
            <person name="Zemenick K.A."/>
            <person name="Malloure B."/>
            <person name="Quandt C.A."/>
            <person name="James T.Y."/>
        </authorList>
    </citation>
    <scope>NUCLEOTIDE SEQUENCE [LARGE SCALE GENOMIC DNA]</scope>
    <source>
        <strain evidence="2 3">UM487</strain>
    </source>
</reference>
<dbReference type="OrthoDB" id="1668230at2759"/>
<name>A0A179IPD8_CORDF</name>
<sequence>MTGHWSYRLTPGAPQTIKEKLAYERELADAFNDENYPDVTRLVGGNVILACWKRQYSTADENLRALDKEVDISIVEPGAKETGHISKLFLGGILVAALVSSVFVLVRHQRR</sequence>
<keyword evidence="1" id="KW-0472">Membrane</keyword>
<dbReference type="Proteomes" id="UP000243081">
    <property type="component" value="Unassembled WGS sequence"/>
</dbReference>
<evidence type="ECO:0000313" key="2">
    <source>
        <dbReference type="EMBL" id="OAR03639.1"/>
    </source>
</evidence>
<feature type="transmembrane region" description="Helical" evidence="1">
    <location>
        <begin position="88"/>
        <end position="106"/>
    </location>
</feature>
<keyword evidence="1" id="KW-0812">Transmembrane</keyword>